<dbReference type="EMBL" id="RAPY01000001">
    <property type="protein sequence ID" value="RKE55812.1"/>
    <property type="molecule type" value="Genomic_DNA"/>
</dbReference>
<sequence length="134" mass="15343">MKKTIFNLFVLILTFSMVGCKKDQISDKPISERILGKWTFVSQATETLEPPNPPKVKTKPGETGDYIDFRQDGIIYYVINSSDERQDDYKLNGAEIDIDGGTYTIIELTETSFIMRSIEQEDDITYTTTITLRK</sequence>
<comment type="caution">
    <text evidence="1">The sequence shown here is derived from an EMBL/GenBank/DDBJ whole genome shotgun (WGS) entry which is preliminary data.</text>
</comment>
<dbReference type="AlphaFoldDB" id="A0A420BGH5"/>
<name>A0A420BGH5_SPHD1</name>
<reference evidence="1 2" key="1">
    <citation type="submission" date="2018-09" db="EMBL/GenBank/DDBJ databases">
        <title>Genomic Encyclopedia of Type Strains, Phase III (KMG-III): the genomes of soil and plant-associated and newly described type strains.</title>
        <authorList>
            <person name="Whitman W."/>
        </authorList>
    </citation>
    <scope>NUCLEOTIDE SEQUENCE [LARGE SCALE GENOMIC DNA]</scope>
    <source>
        <strain evidence="1 2">CECT 7938</strain>
    </source>
</reference>
<protein>
    <recommendedName>
        <fullName evidence="3">Lipocalin-like protein</fullName>
    </recommendedName>
</protein>
<proteinExistence type="predicted"/>
<dbReference type="Proteomes" id="UP000286246">
    <property type="component" value="Unassembled WGS sequence"/>
</dbReference>
<accession>A0A420BGH5</accession>
<evidence type="ECO:0000313" key="1">
    <source>
        <dbReference type="EMBL" id="RKE55812.1"/>
    </source>
</evidence>
<dbReference type="OrthoDB" id="799431at2"/>
<keyword evidence="2" id="KW-1185">Reference proteome</keyword>
<organism evidence="1 2">
    <name type="scientific">Sphingobacterium detergens</name>
    <dbReference type="NCBI Taxonomy" id="1145106"/>
    <lineage>
        <taxon>Bacteria</taxon>
        <taxon>Pseudomonadati</taxon>
        <taxon>Bacteroidota</taxon>
        <taxon>Sphingobacteriia</taxon>
        <taxon>Sphingobacteriales</taxon>
        <taxon>Sphingobacteriaceae</taxon>
        <taxon>Sphingobacterium</taxon>
    </lineage>
</organism>
<gene>
    <name evidence="1" type="ORF">DFQ12_0651</name>
</gene>
<evidence type="ECO:0008006" key="3">
    <source>
        <dbReference type="Google" id="ProtNLM"/>
    </source>
</evidence>
<dbReference type="RefSeq" id="WP_120257558.1">
    <property type="nucleotide sequence ID" value="NZ_RAPY01000001.1"/>
</dbReference>
<dbReference type="PROSITE" id="PS51257">
    <property type="entry name" value="PROKAR_LIPOPROTEIN"/>
    <property type="match status" value="1"/>
</dbReference>
<evidence type="ECO:0000313" key="2">
    <source>
        <dbReference type="Proteomes" id="UP000286246"/>
    </source>
</evidence>